<dbReference type="InterPro" id="IPR043917">
    <property type="entry name" value="DUF5753"/>
</dbReference>
<protein>
    <recommendedName>
        <fullName evidence="1">HTH cro/C1-type domain-containing protein</fullName>
    </recommendedName>
</protein>
<reference evidence="3" key="1">
    <citation type="submission" date="2017-07" db="EMBL/GenBank/DDBJ databases">
        <title>Comparative genome mining reveals phylogenetic distribution patterns of secondary metabolites in Amycolatopsis.</title>
        <authorList>
            <person name="Adamek M."/>
            <person name="Alanjary M."/>
            <person name="Sales-Ortells H."/>
            <person name="Goodfellow M."/>
            <person name="Bull A.T."/>
            <person name="Kalinowski J."/>
            <person name="Ziemert N."/>
        </authorList>
    </citation>
    <scope>NUCLEOTIDE SEQUENCE [LARGE SCALE GENOMIC DNA]</scope>
    <source>
        <strain evidence="3">H5</strain>
    </source>
</reference>
<sequence length="286" mass="31804">MADGEVRGLAYYSVPAIRRLQLGRELKAWREQAGLTLEQAGGDLDLSKSTLSRLEKGQGAIHPLHARAMAELYRVPEDDLVRLVDIAREARRPNQNRIEGVSANSYPALEAEAVSVRNFELAYVPGLLQTESFTRALYAHHGTRERNHKLHVRMRRCERLKGDDPLRLHAIVDETALVRPIAEQHVLVAQLLHIAELTELPNVTVQVVPAETGLYRGLRGAFSLLSFPPDTIGDLAYVDHAAGALQLVKPGQLVELSRRFKDIGKLALSEAESCNLLLRLADRLSE</sequence>
<evidence type="ECO:0000259" key="1">
    <source>
        <dbReference type="PROSITE" id="PS50943"/>
    </source>
</evidence>
<dbReference type="PROSITE" id="PS50943">
    <property type="entry name" value="HTH_CROC1"/>
    <property type="match status" value="1"/>
</dbReference>
<organism evidence="2 3">
    <name type="scientific">Amycolatopsis vastitatis</name>
    <dbReference type="NCBI Taxonomy" id="1905142"/>
    <lineage>
        <taxon>Bacteria</taxon>
        <taxon>Bacillati</taxon>
        <taxon>Actinomycetota</taxon>
        <taxon>Actinomycetes</taxon>
        <taxon>Pseudonocardiales</taxon>
        <taxon>Pseudonocardiaceae</taxon>
        <taxon>Amycolatopsis</taxon>
    </lineage>
</organism>
<dbReference type="InterPro" id="IPR001387">
    <property type="entry name" value="Cro/C1-type_HTH"/>
</dbReference>
<accession>A0A229T954</accession>
<dbReference type="InterPro" id="IPR010982">
    <property type="entry name" value="Lambda_DNA-bd_dom_sf"/>
</dbReference>
<gene>
    <name evidence="2" type="ORF">CF165_17860</name>
</gene>
<keyword evidence="3" id="KW-1185">Reference proteome</keyword>
<dbReference type="Gene3D" id="1.10.260.40">
    <property type="entry name" value="lambda repressor-like DNA-binding domains"/>
    <property type="match status" value="1"/>
</dbReference>
<dbReference type="AlphaFoldDB" id="A0A229T954"/>
<proteinExistence type="predicted"/>
<feature type="domain" description="HTH cro/C1-type" evidence="1">
    <location>
        <begin position="26"/>
        <end position="80"/>
    </location>
</feature>
<dbReference type="SUPFAM" id="SSF47413">
    <property type="entry name" value="lambda repressor-like DNA-binding domains"/>
    <property type="match status" value="1"/>
</dbReference>
<dbReference type="SMART" id="SM00530">
    <property type="entry name" value="HTH_XRE"/>
    <property type="match status" value="1"/>
</dbReference>
<dbReference type="EMBL" id="NMUL01000014">
    <property type="protein sequence ID" value="OXM67299.1"/>
    <property type="molecule type" value="Genomic_DNA"/>
</dbReference>
<dbReference type="Pfam" id="PF13560">
    <property type="entry name" value="HTH_31"/>
    <property type="match status" value="1"/>
</dbReference>
<evidence type="ECO:0000313" key="2">
    <source>
        <dbReference type="EMBL" id="OXM67299.1"/>
    </source>
</evidence>
<dbReference type="Proteomes" id="UP000215199">
    <property type="component" value="Unassembled WGS sequence"/>
</dbReference>
<comment type="caution">
    <text evidence="2">The sequence shown here is derived from an EMBL/GenBank/DDBJ whole genome shotgun (WGS) entry which is preliminary data.</text>
</comment>
<dbReference type="Pfam" id="PF19054">
    <property type="entry name" value="DUF5753"/>
    <property type="match status" value="1"/>
</dbReference>
<evidence type="ECO:0000313" key="3">
    <source>
        <dbReference type="Proteomes" id="UP000215199"/>
    </source>
</evidence>
<name>A0A229T954_9PSEU</name>
<dbReference type="CDD" id="cd00093">
    <property type="entry name" value="HTH_XRE"/>
    <property type="match status" value="1"/>
</dbReference>
<dbReference type="GO" id="GO:0003677">
    <property type="term" value="F:DNA binding"/>
    <property type="evidence" value="ECO:0007669"/>
    <property type="project" value="InterPro"/>
</dbReference>